<gene>
    <name evidence="3" type="ORF">ACFSDB_01385</name>
</gene>
<dbReference type="EMBL" id="JBHUFW010000002">
    <property type="protein sequence ID" value="MFD1861555.1"/>
    <property type="molecule type" value="Genomic_DNA"/>
</dbReference>
<feature type="domain" description="NERD" evidence="2">
    <location>
        <begin position="36"/>
        <end position="154"/>
    </location>
</feature>
<dbReference type="RefSeq" id="WP_377338873.1">
    <property type="nucleotide sequence ID" value="NZ_JBHUFW010000002.1"/>
</dbReference>
<dbReference type="InterPro" id="IPR011528">
    <property type="entry name" value="NERD"/>
</dbReference>
<feature type="compositionally biased region" description="Polar residues" evidence="1">
    <location>
        <begin position="212"/>
        <end position="224"/>
    </location>
</feature>
<dbReference type="Pfam" id="PF08378">
    <property type="entry name" value="NERD"/>
    <property type="match status" value="1"/>
</dbReference>
<evidence type="ECO:0000313" key="3">
    <source>
        <dbReference type="EMBL" id="MFD1861555.1"/>
    </source>
</evidence>
<organism evidence="3 4">
    <name type="scientific">Planococcus chinensis</name>
    <dbReference type="NCBI Taxonomy" id="272917"/>
    <lineage>
        <taxon>Bacteria</taxon>
        <taxon>Bacillati</taxon>
        <taxon>Bacillota</taxon>
        <taxon>Bacilli</taxon>
        <taxon>Bacillales</taxon>
        <taxon>Caryophanaceae</taxon>
        <taxon>Planococcus</taxon>
    </lineage>
</organism>
<protein>
    <submittedName>
        <fullName evidence="3">Nuclease-related domain-containing protein</fullName>
    </submittedName>
</protein>
<evidence type="ECO:0000259" key="2">
    <source>
        <dbReference type="PROSITE" id="PS50965"/>
    </source>
</evidence>
<reference evidence="4" key="1">
    <citation type="journal article" date="2019" name="Int. J. Syst. Evol. Microbiol.">
        <title>The Global Catalogue of Microorganisms (GCM) 10K type strain sequencing project: providing services to taxonomists for standard genome sequencing and annotation.</title>
        <authorList>
            <consortium name="The Broad Institute Genomics Platform"/>
            <consortium name="The Broad Institute Genome Sequencing Center for Infectious Disease"/>
            <person name="Wu L."/>
            <person name="Ma J."/>
        </authorList>
    </citation>
    <scope>NUCLEOTIDE SEQUENCE [LARGE SCALE GENOMIC DNA]</scope>
    <source>
        <strain evidence="4">CGMCC 1.15475</strain>
    </source>
</reference>
<name>A0ABW4QDA5_9BACL</name>
<dbReference type="PROSITE" id="PS50965">
    <property type="entry name" value="NERD"/>
    <property type="match status" value="1"/>
</dbReference>
<dbReference type="Proteomes" id="UP001597273">
    <property type="component" value="Unassembled WGS sequence"/>
</dbReference>
<accession>A0ABW4QDA5</accession>
<keyword evidence="4" id="KW-1185">Reference proteome</keyword>
<sequence>MELLNKTEALEGLLLRLAERHPQREFLDKQLYRASGGKRGEGRLKARFKEFWIEEAFTALWDISLTLGDWPVQIDGLLLTERCAVVIESKNISDEIHFDEATGEFFRIAPDGNKTTLEDPRVQLAKHVRFLERWFRLQKIPLPVTGLSVFTAKQCEFASKPRGAPICKAYQMPDYLLNIWQSYPPTLRAPNSRKSASCFSAIKPLLDGTPFANATQSMPPTSKPASCAANAAHLP</sequence>
<proteinExistence type="predicted"/>
<evidence type="ECO:0000313" key="4">
    <source>
        <dbReference type="Proteomes" id="UP001597273"/>
    </source>
</evidence>
<feature type="region of interest" description="Disordered" evidence="1">
    <location>
        <begin position="212"/>
        <end position="235"/>
    </location>
</feature>
<comment type="caution">
    <text evidence="3">The sequence shown here is derived from an EMBL/GenBank/DDBJ whole genome shotgun (WGS) entry which is preliminary data.</text>
</comment>
<evidence type="ECO:0000256" key="1">
    <source>
        <dbReference type="SAM" id="MobiDB-lite"/>
    </source>
</evidence>